<evidence type="ECO:0000256" key="3">
    <source>
        <dbReference type="ARBA" id="ARBA00022833"/>
    </source>
</evidence>
<dbReference type="Proteomes" id="UP000030748">
    <property type="component" value="Unassembled WGS sequence"/>
</dbReference>
<dbReference type="OrthoDB" id="3045089at2759"/>
<organism evidence="7 8">
    <name type="scientific">Erythranthe guttata</name>
    <name type="common">Yellow monkey flower</name>
    <name type="synonym">Mimulus guttatus</name>
    <dbReference type="NCBI Taxonomy" id="4155"/>
    <lineage>
        <taxon>Eukaryota</taxon>
        <taxon>Viridiplantae</taxon>
        <taxon>Streptophyta</taxon>
        <taxon>Embryophyta</taxon>
        <taxon>Tracheophyta</taxon>
        <taxon>Spermatophyta</taxon>
        <taxon>Magnoliopsida</taxon>
        <taxon>eudicotyledons</taxon>
        <taxon>Gunneridae</taxon>
        <taxon>Pentapetalae</taxon>
        <taxon>asterids</taxon>
        <taxon>lamiids</taxon>
        <taxon>Lamiales</taxon>
        <taxon>Phrymaceae</taxon>
        <taxon>Erythranthe</taxon>
    </lineage>
</organism>
<dbReference type="Gene3D" id="3.30.40.10">
    <property type="entry name" value="Zinc/RING finger domain, C3HC4 (zinc finger)"/>
    <property type="match status" value="1"/>
</dbReference>
<dbReference type="eggNOG" id="KOG4275">
    <property type="taxonomic scope" value="Eukaryota"/>
</dbReference>
<evidence type="ECO:0000313" key="7">
    <source>
        <dbReference type="EMBL" id="EYU44457.1"/>
    </source>
</evidence>
<evidence type="ECO:0000256" key="2">
    <source>
        <dbReference type="ARBA" id="ARBA00022771"/>
    </source>
</evidence>
<keyword evidence="3" id="KW-0862">Zinc</keyword>
<keyword evidence="1" id="KW-0479">Metal-binding</keyword>
<dbReference type="InterPro" id="IPR001841">
    <property type="entry name" value="Znf_RING"/>
</dbReference>
<keyword evidence="5" id="KW-1133">Transmembrane helix</keyword>
<sequence>MGTWVDDDDDEETPLSIVFYAPIIAILVMIIALIVKLLWNWNEDGGYGEEATESSGLLSYKDEESLYSSYGTSEEDLESCNNNINNNSKGSCSSSYSSSGDDLYDGTICAICYDEQRSCFFVPCGHCITCYTCANRIISEEIKTCPICRTSIIKIMKLHIS</sequence>
<dbReference type="Pfam" id="PF13920">
    <property type="entry name" value="zf-C3HC4_3"/>
    <property type="match status" value="1"/>
</dbReference>
<dbReference type="InterPro" id="IPR013083">
    <property type="entry name" value="Znf_RING/FYVE/PHD"/>
</dbReference>
<dbReference type="SMART" id="SM00184">
    <property type="entry name" value="RING"/>
    <property type="match status" value="1"/>
</dbReference>
<dbReference type="AlphaFoldDB" id="A0A022RVD2"/>
<evidence type="ECO:0000256" key="5">
    <source>
        <dbReference type="SAM" id="Phobius"/>
    </source>
</evidence>
<reference evidence="7 8" key="1">
    <citation type="journal article" date="2013" name="Proc. Natl. Acad. Sci. U.S.A.">
        <title>Fine-scale variation in meiotic recombination in Mimulus inferred from population shotgun sequencing.</title>
        <authorList>
            <person name="Hellsten U."/>
            <person name="Wright K.M."/>
            <person name="Jenkins J."/>
            <person name="Shu S."/>
            <person name="Yuan Y."/>
            <person name="Wessler S.R."/>
            <person name="Schmutz J."/>
            <person name="Willis J.H."/>
            <person name="Rokhsar D.S."/>
        </authorList>
    </citation>
    <scope>NUCLEOTIDE SEQUENCE [LARGE SCALE GENOMIC DNA]</scope>
    <source>
        <strain evidence="8">cv. DUN x IM62</strain>
    </source>
</reference>
<proteinExistence type="predicted"/>
<keyword evidence="5" id="KW-0472">Membrane</keyword>
<accession>A0A022RVD2</accession>
<evidence type="ECO:0000256" key="1">
    <source>
        <dbReference type="ARBA" id="ARBA00022723"/>
    </source>
</evidence>
<dbReference type="EMBL" id="KI630214">
    <property type="protein sequence ID" value="EYU44457.1"/>
    <property type="molecule type" value="Genomic_DNA"/>
</dbReference>
<dbReference type="SUPFAM" id="SSF57850">
    <property type="entry name" value="RING/U-box"/>
    <property type="match status" value="1"/>
</dbReference>
<evidence type="ECO:0000256" key="4">
    <source>
        <dbReference type="PROSITE-ProRule" id="PRU00175"/>
    </source>
</evidence>
<keyword evidence="5" id="KW-0812">Transmembrane</keyword>
<keyword evidence="2 4" id="KW-0863">Zinc-finger</keyword>
<evidence type="ECO:0000313" key="8">
    <source>
        <dbReference type="Proteomes" id="UP000030748"/>
    </source>
</evidence>
<dbReference type="PROSITE" id="PS50089">
    <property type="entry name" value="ZF_RING_2"/>
    <property type="match status" value="1"/>
</dbReference>
<dbReference type="GO" id="GO:0008270">
    <property type="term" value="F:zinc ion binding"/>
    <property type="evidence" value="ECO:0007669"/>
    <property type="project" value="UniProtKB-KW"/>
</dbReference>
<feature type="transmembrane region" description="Helical" evidence="5">
    <location>
        <begin position="17"/>
        <end position="39"/>
    </location>
</feature>
<feature type="domain" description="RING-type" evidence="6">
    <location>
        <begin position="109"/>
        <end position="149"/>
    </location>
</feature>
<keyword evidence="8" id="KW-1185">Reference proteome</keyword>
<gene>
    <name evidence="7" type="ORF">MIMGU_mgv1a015305mg</name>
</gene>
<protein>
    <recommendedName>
        <fullName evidence="6">RING-type domain-containing protein</fullName>
    </recommendedName>
</protein>
<dbReference type="PANTHER" id="PTHR46858:SF6">
    <property type="entry name" value="LIGASE, PUTATIVE-RELATED"/>
    <property type="match status" value="1"/>
</dbReference>
<dbReference type="PANTHER" id="PTHR46858">
    <property type="entry name" value="OS05G0521000 PROTEIN"/>
    <property type="match status" value="1"/>
</dbReference>
<evidence type="ECO:0000259" key="6">
    <source>
        <dbReference type="PROSITE" id="PS50089"/>
    </source>
</evidence>
<name>A0A022RVD2_ERYGU</name>